<dbReference type="Gene3D" id="3.30.450.40">
    <property type="match status" value="1"/>
</dbReference>
<dbReference type="EMBL" id="FQUY01000015">
    <property type="protein sequence ID" value="SHF22809.1"/>
    <property type="molecule type" value="Genomic_DNA"/>
</dbReference>
<sequence length="264" mass="29610">MTELRSLLERTRTINKLLQKSAGYPVDFGEIAEVLSDNIECNCYIIDRRGRALGYKFMPHFSCDIMKDIVEGSKRFPEEYNESLLNINETHANFCQTYDACVFFDEEKCKGQNKVTTVVPIVGAGSRLGTLVLAKFNQSFTDEDLILAEYGATVVAMEILRARAGRMEEEARKKAAVQIALGTLSYSELDAVQHIFEQLEGDEGVLVASKIADRVGITRSVIVNALRKFESAGVIESKSLGMKGTYIRVLNDRLLEELQRLKHN</sequence>
<feature type="domain" description="Global transcriptional regulator CodY C-terminal" evidence="9">
    <location>
        <begin position="203"/>
        <end position="260"/>
    </location>
</feature>
<organism evidence="10 11">
    <name type="scientific">Desulforamulus putei DSM 12395</name>
    <dbReference type="NCBI Taxonomy" id="1121429"/>
    <lineage>
        <taxon>Bacteria</taxon>
        <taxon>Bacillati</taxon>
        <taxon>Bacillota</taxon>
        <taxon>Clostridia</taxon>
        <taxon>Eubacteriales</taxon>
        <taxon>Peptococcaceae</taxon>
        <taxon>Desulforamulus</taxon>
    </lineage>
</organism>
<feature type="domain" description="Global transcriptional regulator CodY N-terminal" evidence="8">
    <location>
        <begin position="6"/>
        <end position="183"/>
    </location>
</feature>
<dbReference type="STRING" id="1121429.SAMN02745133_02118"/>
<dbReference type="GO" id="GO:0003677">
    <property type="term" value="F:DNA binding"/>
    <property type="evidence" value="ECO:0007669"/>
    <property type="project" value="UniProtKB-UniRule"/>
</dbReference>
<dbReference type="InterPro" id="IPR036388">
    <property type="entry name" value="WH-like_DNA-bd_sf"/>
</dbReference>
<comment type="similarity">
    <text evidence="7">Belongs to the CodY family.</text>
</comment>
<dbReference type="InterPro" id="IPR010312">
    <property type="entry name" value="Transc_reg_CodY_N"/>
</dbReference>
<evidence type="ECO:0000259" key="9">
    <source>
        <dbReference type="Pfam" id="PF08222"/>
    </source>
</evidence>
<name>A0A1M4ZXP5_9FIRM</name>
<dbReference type="Proteomes" id="UP000184148">
    <property type="component" value="Unassembled WGS sequence"/>
</dbReference>
<feature type="DNA-binding region" description="H-T-H motif" evidence="7">
    <location>
        <begin position="208"/>
        <end position="227"/>
    </location>
</feature>
<dbReference type="SUPFAM" id="SSF46785">
    <property type="entry name" value="Winged helix' DNA-binding domain"/>
    <property type="match status" value="1"/>
</dbReference>
<dbReference type="GO" id="GO:0005525">
    <property type="term" value="F:GTP binding"/>
    <property type="evidence" value="ECO:0007669"/>
    <property type="project" value="InterPro"/>
</dbReference>
<protein>
    <recommendedName>
        <fullName evidence="6 7">Global transcriptional regulator CodY</fullName>
    </recommendedName>
</protein>
<keyword evidence="5 7" id="KW-0804">Transcription</keyword>
<gene>
    <name evidence="7" type="primary">codY</name>
    <name evidence="10" type="ORF">SAMN02745133_02118</name>
</gene>
<evidence type="ECO:0000313" key="10">
    <source>
        <dbReference type="EMBL" id="SHF22809.1"/>
    </source>
</evidence>
<dbReference type="Pfam" id="PF08222">
    <property type="entry name" value="HTH_CodY"/>
    <property type="match status" value="1"/>
</dbReference>
<dbReference type="AlphaFoldDB" id="A0A1M4ZXP5"/>
<evidence type="ECO:0000313" key="11">
    <source>
        <dbReference type="Proteomes" id="UP000184148"/>
    </source>
</evidence>
<keyword evidence="3 7" id="KW-0805">Transcription regulation</keyword>
<evidence type="ECO:0000256" key="3">
    <source>
        <dbReference type="ARBA" id="ARBA00023015"/>
    </source>
</evidence>
<dbReference type="NCBIfam" id="TIGR02787">
    <property type="entry name" value="codY_Gpos"/>
    <property type="match status" value="1"/>
</dbReference>
<dbReference type="Pfam" id="PF06018">
    <property type="entry name" value="CodY"/>
    <property type="match status" value="1"/>
</dbReference>
<comment type="subcellular location">
    <subcellularLocation>
        <location evidence="7">Cytoplasm</location>
    </subcellularLocation>
</comment>
<dbReference type="InterPro" id="IPR029016">
    <property type="entry name" value="GAF-like_dom_sf"/>
</dbReference>
<dbReference type="GO" id="GO:0045892">
    <property type="term" value="P:negative regulation of DNA-templated transcription"/>
    <property type="evidence" value="ECO:0007669"/>
    <property type="project" value="UniProtKB-UniRule"/>
</dbReference>
<evidence type="ECO:0000259" key="8">
    <source>
        <dbReference type="Pfam" id="PF06018"/>
    </source>
</evidence>
<evidence type="ECO:0000256" key="5">
    <source>
        <dbReference type="ARBA" id="ARBA00023163"/>
    </source>
</evidence>
<dbReference type="GO" id="GO:0005737">
    <property type="term" value="C:cytoplasm"/>
    <property type="evidence" value="ECO:0007669"/>
    <property type="project" value="UniProtKB-SubCell"/>
</dbReference>
<evidence type="ECO:0000256" key="1">
    <source>
        <dbReference type="ARBA" id="ARBA00022490"/>
    </source>
</evidence>
<evidence type="ECO:0000256" key="4">
    <source>
        <dbReference type="ARBA" id="ARBA00023125"/>
    </source>
</evidence>
<reference evidence="11" key="1">
    <citation type="submission" date="2016-11" db="EMBL/GenBank/DDBJ databases">
        <authorList>
            <person name="Varghese N."/>
            <person name="Submissions S."/>
        </authorList>
    </citation>
    <scope>NUCLEOTIDE SEQUENCE [LARGE SCALE GENOMIC DNA]</scope>
    <source>
        <strain evidence="11">DSM 12395</strain>
    </source>
</reference>
<dbReference type="InterPro" id="IPR014154">
    <property type="entry name" value="CodY"/>
</dbReference>
<evidence type="ECO:0000256" key="2">
    <source>
        <dbReference type="ARBA" id="ARBA00022491"/>
    </source>
</evidence>
<keyword evidence="2 7" id="KW-0678">Repressor</keyword>
<dbReference type="NCBIfam" id="NF003170">
    <property type="entry name" value="PRK04158.1"/>
    <property type="match status" value="1"/>
</dbReference>
<dbReference type="InterPro" id="IPR013198">
    <property type="entry name" value="GTP_trans_reg_CodY_C"/>
</dbReference>
<dbReference type="GO" id="GO:0003700">
    <property type="term" value="F:DNA-binding transcription factor activity"/>
    <property type="evidence" value="ECO:0007669"/>
    <property type="project" value="InterPro"/>
</dbReference>
<dbReference type="PANTHER" id="PTHR40062:SF1">
    <property type="entry name" value="GLOBAL TRANSCRIPTIONAL REGULATOR CODY"/>
    <property type="match status" value="1"/>
</dbReference>
<evidence type="ECO:0000256" key="6">
    <source>
        <dbReference type="ARBA" id="ARBA00034538"/>
    </source>
</evidence>
<dbReference type="Gene3D" id="1.10.10.10">
    <property type="entry name" value="Winged helix-like DNA-binding domain superfamily/Winged helix DNA-binding domain"/>
    <property type="match status" value="1"/>
</dbReference>
<accession>A0A1M4ZXP5</accession>
<proteinExistence type="inferred from homology"/>
<comment type="function">
    <text evidence="7">DNA-binding global transcriptional regulator which is involved in the adaptive response to starvation and acts by directly or indirectly controlling the expression of numerous genes in response to nutrient availability. During rapid exponential growth, CodY is highly active and represses genes whose products allow adaptation to nutrient depletion.</text>
</comment>
<evidence type="ECO:0000256" key="7">
    <source>
        <dbReference type="HAMAP-Rule" id="MF_00621"/>
    </source>
</evidence>
<keyword evidence="4 7" id="KW-0238">DNA-binding</keyword>
<keyword evidence="11" id="KW-1185">Reference proteome</keyword>
<dbReference type="FunFam" id="1.10.10.10:FF:000034">
    <property type="entry name" value="GTP-sensing transcriptional pleiotropic repressor CodY"/>
    <property type="match status" value="1"/>
</dbReference>
<dbReference type="PIRSF" id="PIRSF011572">
    <property type="entry name" value="GTP_sensing_CodY"/>
    <property type="match status" value="1"/>
</dbReference>
<dbReference type="InterPro" id="IPR036390">
    <property type="entry name" value="WH_DNA-bd_sf"/>
</dbReference>
<keyword evidence="1 7" id="KW-0963">Cytoplasm</keyword>
<dbReference type="HAMAP" id="MF_00621">
    <property type="entry name" value="HTH_type_CodY"/>
    <property type="match status" value="1"/>
</dbReference>
<feature type="region of interest" description="GAF domain" evidence="7">
    <location>
        <begin position="1"/>
        <end position="160"/>
    </location>
</feature>
<dbReference type="PANTHER" id="PTHR40062">
    <property type="entry name" value="GTP-SENSING TRANSCRIPTIONAL PLEIOTROPIC REPRESSOR CODY"/>
    <property type="match status" value="1"/>
</dbReference>